<organism evidence="2 3">
    <name type="scientific">Magnetofaba australis IT-1</name>
    <dbReference type="NCBI Taxonomy" id="1434232"/>
    <lineage>
        <taxon>Bacteria</taxon>
        <taxon>Pseudomonadati</taxon>
        <taxon>Pseudomonadota</taxon>
        <taxon>Magnetococcia</taxon>
        <taxon>Magnetococcales</taxon>
        <taxon>Magnetococcaceae</taxon>
        <taxon>Magnetofaba</taxon>
    </lineage>
</organism>
<feature type="compositionally biased region" description="Polar residues" evidence="1">
    <location>
        <begin position="189"/>
        <end position="214"/>
    </location>
</feature>
<reference evidence="2 3" key="1">
    <citation type="journal article" date="2016" name="BMC Genomics">
        <title>Combined genomic and structural analyses of a cultured magnetotactic bacterium reveals its niche adaptation to a dynamic environment.</title>
        <authorList>
            <person name="Araujo A.C."/>
            <person name="Morillo V."/>
            <person name="Cypriano J."/>
            <person name="Teixeira L.C."/>
            <person name="Leao P."/>
            <person name="Lyra S."/>
            <person name="Almeida L.G."/>
            <person name="Bazylinski D.A."/>
            <person name="Vasconcellos A.T."/>
            <person name="Abreu F."/>
            <person name="Lins U."/>
        </authorList>
    </citation>
    <scope>NUCLEOTIDE SEQUENCE [LARGE SCALE GENOMIC DNA]</scope>
    <source>
        <strain evidence="2 3">IT-1</strain>
    </source>
</reference>
<accession>A0A1Y2K856</accession>
<sequence>MSLWLALGSSVLAQEPLAAKPAKATAFSALVEREMATAQGEKRKQLGRLYVGPLGIRTEAFRGSEKVVVIHRRDLRSVWMLFPARKVYWSQPLQADAFPPLPDDPRSPCQTDLALSCQLEGTQSLDGRETERWRVNRVAQQKVEPLAQLWVDRALGVVIAERYADGAQMRMRRIAEGLPPPALFELPSGYTQEAMPSSRSQQPAGSSQKTGVRP</sequence>
<evidence type="ECO:0000256" key="1">
    <source>
        <dbReference type="SAM" id="MobiDB-lite"/>
    </source>
</evidence>
<name>A0A1Y2K856_9PROT</name>
<dbReference type="AlphaFoldDB" id="A0A1Y2K856"/>
<dbReference type="STRING" id="1434232.MAIT1_00198"/>
<proteinExistence type="predicted"/>
<dbReference type="EMBL" id="LVJN01000015">
    <property type="protein sequence ID" value="OSM06918.1"/>
    <property type="molecule type" value="Genomic_DNA"/>
</dbReference>
<protein>
    <recommendedName>
        <fullName evidence="4">DUF4412 domain-containing protein</fullName>
    </recommendedName>
</protein>
<evidence type="ECO:0000313" key="2">
    <source>
        <dbReference type="EMBL" id="OSM06918.1"/>
    </source>
</evidence>
<dbReference type="Proteomes" id="UP000194003">
    <property type="component" value="Unassembled WGS sequence"/>
</dbReference>
<comment type="caution">
    <text evidence="2">The sequence shown here is derived from an EMBL/GenBank/DDBJ whole genome shotgun (WGS) entry which is preliminary data.</text>
</comment>
<gene>
    <name evidence="2" type="ORF">MAIT1_00198</name>
</gene>
<feature type="region of interest" description="Disordered" evidence="1">
    <location>
        <begin position="185"/>
        <end position="214"/>
    </location>
</feature>
<evidence type="ECO:0000313" key="3">
    <source>
        <dbReference type="Proteomes" id="UP000194003"/>
    </source>
</evidence>
<evidence type="ECO:0008006" key="4">
    <source>
        <dbReference type="Google" id="ProtNLM"/>
    </source>
</evidence>
<keyword evidence="3" id="KW-1185">Reference proteome</keyword>